<dbReference type="CDD" id="cd00093">
    <property type="entry name" value="HTH_XRE"/>
    <property type="match status" value="1"/>
</dbReference>
<feature type="domain" description="HTH cro/C1-type" evidence="1">
    <location>
        <begin position="18"/>
        <end position="72"/>
    </location>
</feature>
<dbReference type="InterPro" id="IPR043917">
    <property type="entry name" value="DUF5753"/>
</dbReference>
<evidence type="ECO:0000259" key="1">
    <source>
        <dbReference type="PROSITE" id="PS50943"/>
    </source>
</evidence>
<dbReference type="Gene3D" id="1.10.260.40">
    <property type="entry name" value="lambda repressor-like DNA-binding domains"/>
    <property type="match status" value="1"/>
</dbReference>
<accession>A0ABR7L259</accession>
<sequence length="273" mass="30484">MGTHQSPPFQRRMLGKKLRELREGAGLKAAEVARRTEISTGRLSRIENGEVAPDIPLAKFLLDLYVIPVNDWEPYLEQVRAARRAKGWWQAYGVAARGFLALETAATTVRTFQLAYMPGLLQTEDHIRAVFQQLSGSRGRAWIDNQVRVRMIRQQRLHATDDQLVLATVIDHTVLRREVGSREVMQAQLHHLIEMAALPNVTLQVMPAEAGTHVGMDGAFTVLSFPGANEPDLAYIENVAGSFQIEKKSRSRPVQSVSVGFSCRPSIQPIRSP</sequence>
<organism evidence="2 3">
    <name type="scientific">Actinokineospora xionganensis</name>
    <dbReference type="NCBI Taxonomy" id="2684470"/>
    <lineage>
        <taxon>Bacteria</taxon>
        <taxon>Bacillati</taxon>
        <taxon>Actinomycetota</taxon>
        <taxon>Actinomycetes</taxon>
        <taxon>Pseudonocardiales</taxon>
        <taxon>Pseudonocardiaceae</taxon>
        <taxon>Actinokineospora</taxon>
    </lineage>
</organism>
<reference evidence="2 3" key="1">
    <citation type="submission" date="2020-06" db="EMBL/GenBank/DDBJ databases">
        <title>Actinokineospora xiongansis sp. nov., isolated from soil of Baiyangdian.</title>
        <authorList>
            <person name="Zhang X."/>
        </authorList>
    </citation>
    <scope>NUCLEOTIDE SEQUENCE [LARGE SCALE GENOMIC DNA]</scope>
    <source>
        <strain evidence="2 3">HBU206404</strain>
    </source>
</reference>
<evidence type="ECO:0000313" key="2">
    <source>
        <dbReference type="EMBL" id="MBC6446770.1"/>
    </source>
</evidence>
<dbReference type="RefSeq" id="WP_187218912.1">
    <property type="nucleotide sequence ID" value="NZ_JABVED010000002.1"/>
</dbReference>
<comment type="caution">
    <text evidence="2">The sequence shown here is derived from an EMBL/GenBank/DDBJ whole genome shotgun (WGS) entry which is preliminary data.</text>
</comment>
<keyword evidence="3" id="KW-1185">Reference proteome</keyword>
<dbReference type="SUPFAM" id="SSF47413">
    <property type="entry name" value="lambda repressor-like DNA-binding domains"/>
    <property type="match status" value="1"/>
</dbReference>
<dbReference type="EMBL" id="JABVED010000002">
    <property type="protein sequence ID" value="MBC6446770.1"/>
    <property type="molecule type" value="Genomic_DNA"/>
</dbReference>
<dbReference type="InterPro" id="IPR010982">
    <property type="entry name" value="Lambda_DNA-bd_dom_sf"/>
</dbReference>
<evidence type="ECO:0000313" key="3">
    <source>
        <dbReference type="Proteomes" id="UP000734823"/>
    </source>
</evidence>
<gene>
    <name evidence="2" type="ORF">GPZ80_06215</name>
</gene>
<dbReference type="SMART" id="SM00530">
    <property type="entry name" value="HTH_XRE"/>
    <property type="match status" value="1"/>
</dbReference>
<proteinExistence type="predicted"/>
<dbReference type="Pfam" id="PF19054">
    <property type="entry name" value="DUF5753"/>
    <property type="match status" value="1"/>
</dbReference>
<dbReference type="Pfam" id="PF13560">
    <property type="entry name" value="HTH_31"/>
    <property type="match status" value="1"/>
</dbReference>
<dbReference type="Proteomes" id="UP000734823">
    <property type="component" value="Unassembled WGS sequence"/>
</dbReference>
<dbReference type="PROSITE" id="PS50943">
    <property type="entry name" value="HTH_CROC1"/>
    <property type="match status" value="1"/>
</dbReference>
<dbReference type="InterPro" id="IPR001387">
    <property type="entry name" value="Cro/C1-type_HTH"/>
</dbReference>
<name>A0ABR7L259_9PSEU</name>
<protein>
    <submittedName>
        <fullName evidence="2">Helix-turn-helix transcriptional regulator</fullName>
    </submittedName>
</protein>